<evidence type="ECO:0000259" key="1">
    <source>
        <dbReference type="Pfam" id="PF12774"/>
    </source>
</evidence>
<dbReference type="InterPro" id="IPR043157">
    <property type="entry name" value="Dynein_AAA1S"/>
</dbReference>
<dbReference type="InterPro" id="IPR035699">
    <property type="entry name" value="AAA_6"/>
</dbReference>
<name>A0A4C1ZD08_EUMVA</name>
<dbReference type="GO" id="GO:0045505">
    <property type="term" value="F:dynein intermediate chain binding"/>
    <property type="evidence" value="ECO:0007669"/>
    <property type="project" value="InterPro"/>
</dbReference>
<organism evidence="2 3">
    <name type="scientific">Eumeta variegata</name>
    <name type="common">Bagworm moth</name>
    <name type="synonym">Eumeta japonica</name>
    <dbReference type="NCBI Taxonomy" id="151549"/>
    <lineage>
        <taxon>Eukaryota</taxon>
        <taxon>Metazoa</taxon>
        <taxon>Ecdysozoa</taxon>
        <taxon>Arthropoda</taxon>
        <taxon>Hexapoda</taxon>
        <taxon>Insecta</taxon>
        <taxon>Pterygota</taxon>
        <taxon>Neoptera</taxon>
        <taxon>Endopterygota</taxon>
        <taxon>Lepidoptera</taxon>
        <taxon>Glossata</taxon>
        <taxon>Ditrysia</taxon>
        <taxon>Tineoidea</taxon>
        <taxon>Psychidae</taxon>
        <taxon>Oiketicinae</taxon>
        <taxon>Eumeta</taxon>
    </lineage>
</organism>
<dbReference type="PANTHER" id="PTHR46961">
    <property type="entry name" value="DYNEIN HEAVY CHAIN 1, AXONEMAL-LIKE PROTEIN"/>
    <property type="match status" value="1"/>
</dbReference>
<dbReference type="InterPro" id="IPR026983">
    <property type="entry name" value="DHC"/>
</dbReference>
<dbReference type="SUPFAM" id="SSF52540">
    <property type="entry name" value="P-loop containing nucleoside triphosphate hydrolases"/>
    <property type="match status" value="1"/>
</dbReference>
<evidence type="ECO:0000313" key="2">
    <source>
        <dbReference type="EMBL" id="GBP84497.1"/>
    </source>
</evidence>
<dbReference type="GO" id="GO:0051959">
    <property type="term" value="F:dynein light intermediate chain binding"/>
    <property type="evidence" value="ECO:0007669"/>
    <property type="project" value="InterPro"/>
</dbReference>
<dbReference type="GO" id="GO:0007018">
    <property type="term" value="P:microtubule-based movement"/>
    <property type="evidence" value="ECO:0007669"/>
    <property type="project" value="InterPro"/>
</dbReference>
<dbReference type="EMBL" id="BGZK01001683">
    <property type="protein sequence ID" value="GBP84497.1"/>
    <property type="molecule type" value="Genomic_DNA"/>
</dbReference>
<accession>A0A4C1ZD08</accession>
<evidence type="ECO:0000313" key="3">
    <source>
        <dbReference type="Proteomes" id="UP000299102"/>
    </source>
</evidence>
<feature type="domain" description="Dynein heavy chain hydrolytic ATP-binding dynein motor region" evidence="1">
    <location>
        <begin position="141"/>
        <end position="171"/>
    </location>
</feature>
<gene>
    <name evidence="2" type="primary">Dnah1</name>
    <name evidence="2" type="ORF">EVAR_12636_1</name>
</gene>
<comment type="caution">
    <text evidence="2">The sequence shown here is derived from an EMBL/GenBank/DDBJ whole genome shotgun (WGS) entry which is preliminary data.</text>
</comment>
<dbReference type="Proteomes" id="UP000299102">
    <property type="component" value="Unassembled WGS sequence"/>
</dbReference>
<dbReference type="Pfam" id="PF12774">
    <property type="entry name" value="AAA_6"/>
    <property type="match status" value="2"/>
</dbReference>
<dbReference type="OrthoDB" id="424310at2759"/>
<proteinExistence type="predicted"/>
<reference evidence="2 3" key="1">
    <citation type="journal article" date="2019" name="Commun. Biol.">
        <title>The bagworm genome reveals a unique fibroin gene that provides high tensile strength.</title>
        <authorList>
            <person name="Kono N."/>
            <person name="Nakamura H."/>
            <person name="Ohtoshi R."/>
            <person name="Tomita M."/>
            <person name="Numata K."/>
            <person name="Arakawa K."/>
        </authorList>
    </citation>
    <scope>NUCLEOTIDE SEQUENCE [LARGE SCALE GENOMIC DNA]</scope>
</reference>
<dbReference type="PANTHER" id="PTHR46961:SF5">
    <property type="entry name" value="DYNEIN AXONEMAL HEAVY CHAIN 1"/>
    <property type="match status" value="1"/>
</dbReference>
<protein>
    <submittedName>
        <fullName evidence="2">Dynein heavy chain 1, axonemal</fullName>
    </submittedName>
</protein>
<dbReference type="Gene3D" id="3.40.50.300">
    <property type="entry name" value="P-loop containing nucleotide triphosphate hydrolases"/>
    <property type="match status" value="1"/>
</dbReference>
<dbReference type="STRING" id="151549.A0A4C1ZD08"/>
<keyword evidence="3" id="KW-1185">Reference proteome</keyword>
<dbReference type="AlphaFoldDB" id="A0A4C1ZD08"/>
<sequence>MITNVGLKFIKTTNHQDHYDFGMRAVKTVILVAGNLMRQNPDGGERETVLRALRDVNVPKFLADDLLLFNGSIYHKRIISDLFPKVEIPVVDYGIMEQSIRSMLSKRGYDDLFNIRNAKGVTSVLLSSSVEMGYLIEEGVGDFIFKIIQLYETTVVRHGLMLVGPAGSGKTKCYEILKDALTAIRGKIAPDGFPFSTVHTFVVNPKSITMGQLYGEFDLDTHEWTDGILSSLVRAGIAVEDMDRRWYVFDGPVDAVWIENMNTLVILSRGEQPSS</sequence>
<dbReference type="Gene3D" id="1.10.8.710">
    <property type="match status" value="1"/>
</dbReference>
<feature type="domain" description="Dynein heavy chain hydrolytic ATP-binding dynein motor region" evidence="1">
    <location>
        <begin position="13"/>
        <end position="110"/>
    </location>
</feature>
<dbReference type="InterPro" id="IPR027417">
    <property type="entry name" value="P-loop_NTPase"/>
</dbReference>
<dbReference type="GO" id="GO:0030286">
    <property type="term" value="C:dynein complex"/>
    <property type="evidence" value="ECO:0007669"/>
    <property type="project" value="InterPro"/>
</dbReference>
<dbReference type="GO" id="GO:0005524">
    <property type="term" value="F:ATP binding"/>
    <property type="evidence" value="ECO:0007669"/>
    <property type="project" value="InterPro"/>
</dbReference>